<dbReference type="NCBIfam" id="TIGR03448">
    <property type="entry name" value="mycothiol_MshD"/>
    <property type="match status" value="1"/>
</dbReference>
<keyword evidence="3 4" id="KW-0012">Acyltransferase</keyword>
<feature type="binding site" evidence="4">
    <location>
        <begin position="283"/>
        <end position="289"/>
    </location>
    <ligand>
        <name>acetyl-CoA</name>
        <dbReference type="ChEBI" id="CHEBI:57288"/>
        <label>2</label>
    </ligand>
</feature>
<dbReference type="SUPFAM" id="SSF55729">
    <property type="entry name" value="Acyl-CoA N-acyltransferases (Nat)"/>
    <property type="match status" value="1"/>
</dbReference>
<comment type="similarity">
    <text evidence="4">Belongs to the acetyltransferase family. MshD subfamily.</text>
</comment>
<dbReference type="Pfam" id="PF00583">
    <property type="entry name" value="Acetyltransf_1"/>
    <property type="match status" value="1"/>
</dbReference>
<evidence type="ECO:0000256" key="4">
    <source>
        <dbReference type="HAMAP-Rule" id="MF_01698"/>
    </source>
</evidence>
<evidence type="ECO:0000313" key="6">
    <source>
        <dbReference type="EMBL" id="ONH30225.1"/>
    </source>
</evidence>
<dbReference type="Proteomes" id="UP000188929">
    <property type="component" value="Unassembled WGS sequence"/>
</dbReference>
<dbReference type="GO" id="GO:0010125">
    <property type="term" value="P:mycothiol biosynthetic process"/>
    <property type="evidence" value="ECO:0007669"/>
    <property type="project" value="UniProtKB-UniRule"/>
</dbReference>
<evidence type="ECO:0000256" key="2">
    <source>
        <dbReference type="ARBA" id="ARBA00022737"/>
    </source>
</evidence>
<name>A0A1V2IAV8_9ACTN</name>
<proteinExistence type="inferred from homology"/>
<evidence type="ECO:0000256" key="3">
    <source>
        <dbReference type="ARBA" id="ARBA00023315"/>
    </source>
</evidence>
<dbReference type="PROSITE" id="PS51186">
    <property type="entry name" value="GNAT"/>
    <property type="match status" value="2"/>
</dbReference>
<dbReference type="PIRSF" id="PIRSF021524">
    <property type="entry name" value="MSH_acetyltransferase"/>
    <property type="match status" value="1"/>
</dbReference>
<dbReference type="HAMAP" id="MF_01698">
    <property type="entry name" value="MshD"/>
    <property type="match status" value="1"/>
</dbReference>
<feature type="binding site" evidence="4">
    <location>
        <begin position="315"/>
        <end position="320"/>
    </location>
    <ligand>
        <name>acetyl-CoA</name>
        <dbReference type="ChEBI" id="CHEBI:57288"/>
        <label>2</label>
    </ligand>
</feature>
<dbReference type="InterPro" id="IPR017813">
    <property type="entry name" value="Mycothiol_AcTrfase"/>
</dbReference>
<keyword evidence="2 4" id="KW-0677">Repeat</keyword>
<feature type="binding site" evidence="4">
    <location>
        <begin position="90"/>
        <end position="92"/>
    </location>
    <ligand>
        <name>acetyl-CoA</name>
        <dbReference type="ChEBI" id="CHEBI:57288"/>
        <label>1</label>
    </ligand>
</feature>
<dbReference type="OrthoDB" id="3208058at2"/>
<dbReference type="Pfam" id="PF13508">
    <property type="entry name" value="Acetyltransf_7"/>
    <property type="match status" value="1"/>
</dbReference>
<dbReference type="InterPro" id="IPR000182">
    <property type="entry name" value="GNAT_dom"/>
</dbReference>
<dbReference type="Gene3D" id="3.40.630.30">
    <property type="match status" value="1"/>
</dbReference>
<dbReference type="GO" id="GO:0008999">
    <property type="term" value="F:protein-N-terminal-alanine acetyltransferase activity"/>
    <property type="evidence" value="ECO:0007669"/>
    <property type="project" value="TreeGrafter"/>
</dbReference>
<dbReference type="CDD" id="cd04301">
    <property type="entry name" value="NAT_SF"/>
    <property type="match status" value="2"/>
</dbReference>
<comment type="caution">
    <text evidence="6">The sequence shown here is derived from an EMBL/GenBank/DDBJ whole genome shotgun (WGS) entry which is preliminary data.</text>
</comment>
<feature type="binding site" evidence="4">
    <location>
        <begin position="276"/>
        <end position="278"/>
    </location>
    <ligand>
        <name>acetyl-CoA</name>
        <dbReference type="ChEBI" id="CHEBI:57288"/>
        <label>2</label>
    </ligand>
</feature>
<gene>
    <name evidence="4" type="primary">mshD</name>
    <name evidence="6" type="ORF">BL253_15010</name>
</gene>
<dbReference type="EC" id="2.3.1.189" evidence="4"/>
<comment type="function">
    <text evidence="4">Catalyzes the transfer of acetyl from acetyl-CoA to desacetylmycothiol (Cys-GlcN-Ins) to form mycothiol.</text>
</comment>
<feature type="binding site" evidence="4">
    <location>
        <position position="36"/>
    </location>
    <ligand>
        <name>1D-myo-inositol 2-(L-cysteinylamino)-2-deoxy-alpha-D-glucopyranoside</name>
        <dbReference type="ChEBI" id="CHEBI:58887"/>
    </ligand>
</feature>
<evidence type="ECO:0000259" key="5">
    <source>
        <dbReference type="PROSITE" id="PS51186"/>
    </source>
</evidence>
<organism evidence="6 7">
    <name type="scientific">Pseudofrankia asymbiotica</name>
    <dbReference type="NCBI Taxonomy" id="1834516"/>
    <lineage>
        <taxon>Bacteria</taxon>
        <taxon>Bacillati</taxon>
        <taxon>Actinomycetota</taxon>
        <taxon>Actinomycetes</taxon>
        <taxon>Frankiales</taxon>
        <taxon>Frankiaceae</taxon>
        <taxon>Pseudofrankia</taxon>
    </lineage>
</organism>
<feature type="binding site" evidence="4">
    <location>
        <position position="310"/>
    </location>
    <ligand>
        <name>1D-myo-inositol 2-(L-cysteinylamino)-2-deoxy-alpha-D-glucopyranoside</name>
        <dbReference type="ChEBI" id="CHEBI:58887"/>
    </ligand>
</feature>
<feature type="binding site" evidence="4">
    <location>
        <position position="272"/>
    </location>
    <ligand>
        <name>1D-myo-inositol 2-(L-cysteinylamino)-2-deoxy-alpha-D-glucopyranoside</name>
        <dbReference type="ChEBI" id="CHEBI:58887"/>
    </ligand>
</feature>
<evidence type="ECO:0000313" key="7">
    <source>
        <dbReference type="Proteomes" id="UP000188929"/>
    </source>
</evidence>
<dbReference type="RefSeq" id="WP_076817470.1">
    <property type="nucleotide sequence ID" value="NZ_MOMC01000028.1"/>
</dbReference>
<dbReference type="GO" id="GO:0035447">
    <property type="term" value="F:mycothiol synthase activity"/>
    <property type="evidence" value="ECO:0007669"/>
    <property type="project" value="UniProtKB-UniRule"/>
</dbReference>
<keyword evidence="7" id="KW-1185">Reference proteome</keyword>
<evidence type="ECO:0000256" key="1">
    <source>
        <dbReference type="ARBA" id="ARBA00022679"/>
    </source>
</evidence>
<protein>
    <recommendedName>
        <fullName evidence="4">Mycothiol acetyltransferase</fullName>
        <shortName evidence="4">MSH acetyltransferase</shortName>
        <ecNumber evidence="4">2.3.1.189</ecNumber>
    </recommendedName>
    <alternativeName>
        <fullName evidence="4">Mycothiol synthase</fullName>
    </alternativeName>
</protein>
<keyword evidence="1 4" id="KW-0808">Transferase</keyword>
<feature type="domain" description="N-acetyltransferase" evidence="5">
    <location>
        <begin position="183"/>
        <end position="348"/>
    </location>
</feature>
<feature type="binding site" evidence="4">
    <location>
        <position position="249"/>
    </location>
    <ligand>
        <name>1D-myo-inositol 2-(L-cysteinylamino)-2-deoxy-alpha-D-glucopyranoside</name>
        <dbReference type="ChEBI" id="CHEBI:58887"/>
    </ligand>
</feature>
<sequence>MTSLGWSDSLTAAESDAVRSVVAAAHAADGVGPVSDDVALTVRPGSGAAPGRFHLLAADPTAAGPAAAASDVAGYAHLAHAGGGAWEAELVVRPDRRRRGVGSALVEALVQRVASESPAEESAAASPATLDIWAHGDSAAAAALATRRGFERGRVLLQLRRSLVTDAKSADEELPEPTWPADVTVRRFEPGRDERAWLALNALAFASHPEQGRWTEQDLLPREAEPWFDPAGFFLAERDGELVGFHWTKVHAEDPTPPGGQAGPDGALPIGEVYVVGVDPSRAGGGLGRALTLAGLRHLRARGLTAVMLYTDEDNARAVRMYERLGFTRHTVDAQYRWHAAAADRLGH</sequence>
<comment type="subunit">
    <text evidence="4">Monomer.</text>
</comment>
<feature type="domain" description="N-acetyltransferase" evidence="5">
    <location>
        <begin position="71"/>
        <end position="171"/>
    </location>
</feature>
<dbReference type="PANTHER" id="PTHR43617:SF31">
    <property type="entry name" value="MYCOTHIOL ACETYLTRANSFERASE"/>
    <property type="match status" value="1"/>
</dbReference>
<accession>A0A1V2IAV8</accession>
<dbReference type="EMBL" id="MOMC01000028">
    <property type="protein sequence ID" value="ONH30225.1"/>
    <property type="molecule type" value="Genomic_DNA"/>
</dbReference>
<reference evidence="7" key="1">
    <citation type="submission" date="2016-10" db="EMBL/GenBank/DDBJ databases">
        <title>Frankia sp. NRRL B-16386 Genome sequencing.</title>
        <authorList>
            <person name="Ghodhbane-Gtari F."/>
            <person name="Swanson E."/>
            <person name="Gueddou A."/>
            <person name="Hezbri K."/>
            <person name="Ktari K."/>
            <person name="Nouioui I."/>
            <person name="Morris K."/>
            <person name="Simpson S."/>
            <person name="Abebe-Akele F."/>
            <person name="Thomas K."/>
            <person name="Gtari M."/>
            <person name="Tisa L.S."/>
        </authorList>
    </citation>
    <scope>NUCLEOTIDE SEQUENCE [LARGE SCALE GENOMIC DNA]</scope>
    <source>
        <strain evidence="7">NRRL B-16386</strain>
    </source>
</reference>
<feature type="binding site" evidence="4">
    <location>
        <begin position="98"/>
        <end position="103"/>
    </location>
    <ligand>
        <name>acetyl-CoA</name>
        <dbReference type="ChEBI" id="CHEBI:57288"/>
        <label>1</label>
    </ligand>
</feature>
<dbReference type="STRING" id="1834516.BL253_15010"/>
<dbReference type="PANTHER" id="PTHR43617">
    <property type="entry name" value="L-AMINO ACID N-ACETYLTRANSFERASE"/>
    <property type="match status" value="1"/>
</dbReference>
<feature type="binding site" evidence="4">
    <location>
        <position position="210"/>
    </location>
    <ligand>
        <name>1D-myo-inositol 2-(L-cysteinylamino)-2-deoxy-alpha-D-glucopyranoside</name>
        <dbReference type="ChEBI" id="CHEBI:58887"/>
    </ligand>
</feature>
<comment type="catalytic activity">
    <reaction evidence="4">
        <text>1D-myo-inositol 2-(L-cysteinylamino)-2-deoxy-alpha-D-glucopyranoside + acetyl-CoA = mycothiol + CoA + H(+)</text>
        <dbReference type="Rhea" id="RHEA:26172"/>
        <dbReference type="ChEBI" id="CHEBI:15378"/>
        <dbReference type="ChEBI" id="CHEBI:16768"/>
        <dbReference type="ChEBI" id="CHEBI:57287"/>
        <dbReference type="ChEBI" id="CHEBI:57288"/>
        <dbReference type="ChEBI" id="CHEBI:58887"/>
        <dbReference type="EC" id="2.3.1.189"/>
    </reaction>
</comment>
<dbReference type="InterPro" id="IPR050276">
    <property type="entry name" value="MshD_Acetyltransferase"/>
</dbReference>
<dbReference type="AlphaFoldDB" id="A0A1V2IAV8"/>
<dbReference type="InterPro" id="IPR016181">
    <property type="entry name" value="Acyl_CoA_acyltransferase"/>
</dbReference>